<evidence type="ECO:0000313" key="3">
    <source>
        <dbReference type="Proteomes" id="UP000276133"/>
    </source>
</evidence>
<feature type="compositionally biased region" description="Acidic residues" evidence="1">
    <location>
        <begin position="93"/>
        <end position="107"/>
    </location>
</feature>
<comment type="caution">
    <text evidence="2">The sequence shown here is derived from an EMBL/GenBank/DDBJ whole genome shotgun (WGS) entry which is preliminary data.</text>
</comment>
<sequence>MGLTILVAPNPAQVDQAPAPVDPALTPVTPAATPVLSPASVVNVYPQVVAQLDADNLFRRLNLGCGRSLHRSAIDLRRLVPAPVQTPAPIPDAEVEDKDYVDAADEL</sequence>
<reference evidence="2 3" key="1">
    <citation type="journal article" date="2018" name="Sci. Rep.">
        <title>Genomic signatures of local adaptation to the degree of environmental predictability in rotifers.</title>
        <authorList>
            <person name="Franch-Gras L."/>
            <person name="Hahn C."/>
            <person name="Garcia-Roger E.M."/>
            <person name="Carmona M.J."/>
            <person name="Serra M."/>
            <person name="Gomez A."/>
        </authorList>
    </citation>
    <scope>NUCLEOTIDE SEQUENCE [LARGE SCALE GENOMIC DNA]</scope>
    <source>
        <strain evidence="2">HYR1</strain>
    </source>
</reference>
<proteinExistence type="predicted"/>
<keyword evidence="3" id="KW-1185">Reference proteome</keyword>
<evidence type="ECO:0000313" key="2">
    <source>
        <dbReference type="EMBL" id="RNA06391.1"/>
    </source>
</evidence>
<protein>
    <submittedName>
        <fullName evidence="2">Uncharacterized protein</fullName>
    </submittedName>
</protein>
<dbReference type="Proteomes" id="UP000276133">
    <property type="component" value="Unassembled WGS sequence"/>
</dbReference>
<name>A0A3M7Q5W2_BRAPC</name>
<evidence type="ECO:0000256" key="1">
    <source>
        <dbReference type="SAM" id="MobiDB-lite"/>
    </source>
</evidence>
<dbReference type="AlphaFoldDB" id="A0A3M7Q5W2"/>
<gene>
    <name evidence="2" type="ORF">BpHYR1_015163</name>
</gene>
<accession>A0A3M7Q5W2</accession>
<feature type="region of interest" description="Disordered" evidence="1">
    <location>
        <begin position="84"/>
        <end position="107"/>
    </location>
</feature>
<organism evidence="2 3">
    <name type="scientific">Brachionus plicatilis</name>
    <name type="common">Marine rotifer</name>
    <name type="synonym">Brachionus muelleri</name>
    <dbReference type="NCBI Taxonomy" id="10195"/>
    <lineage>
        <taxon>Eukaryota</taxon>
        <taxon>Metazoa</taxon>
        <taxon>Spiralia</taxon>
        <taxon>Gnathifera</taxon>
        <taxon>Rotifera</taxon>
        <taxon>Eurotatoria</taxon>
        <taxon>Monogononta</taxon>
        <taxon>Pseudotrocha</taxon>
        <taxon>Ploima</taxon>
        <taxon>Brachionidae</taxon>
        <taxon>Brachionus</taxon>
    </lineage>
</organism>
<dbReference type="EMBL" id="REGN01007412">
    <property type="protein sequence ID" value="RNA06391.1"/>
    <property type="molecule type" value="Genomic_DNA"/>
</dbReference>